<sequence length="82" mass="8899">MPIFEFRCLKCGKLFEKLFIIGSREEADIKCPECGAESFERVISSTNYVMGQGKGGSKAKISTKSCSSGNKCASFEIPGYGD</sequence>
<dbReference type="STRING" id="39060.SAMN05660706_103102"/>
<organism evidence="2 3">
    <name type="scientific">Desulfoscipio geothermicus DSM 3669</name>
    <dbReference type="NCBI Taxonomy" id="1121426"/>
    <lineage>
        <taxon>Bacteria</taxon>
        <taxon>Bacillati</taxon>
        <taxon>Bacillota</taxon>
        <taxon>Clostridia</taxon>
        <taxon>Eubacteriales</taxon>
        <taxon>Desulfallaceae</taxon>
        <taxon>Desulfoscipio</taxon>
    </lineage>
</organism>
<dbReference type="SMART" id="SM00834">
    <property type="entry name" value="CxxC_CXXC_SSSS"/>
    <property type="match status" value="1"/>
</dbReference>
<dbReference type="RefSeq" id="WP_092481952.1">
    <property type="nucleotide sequence ID" value="NZ_FOYM01000003.1"/>
</dbReference>
<evidence type="ECO:0000313" key="3">
    <source>
        <dbReference type="Proteomes" id="UP000199584"/>
    </source>
</evidence>
<protein>
    <submittedName>
        <fullName evidence="2">Putative regulatory protein, FmdB family</fullName>
    </submittedName>
</protein>
<accession>A0A1I6CZB2</accession>
<keyword evidence="3" id="KW-1185">Reference proteome</keyword>
<gene>
    <name evidence="2" type="ORF">SAMN05660706_103102</name>
</gene>
<name>A0A1I6CZB2_9FIRM</name>
<feature type="domain" description="Putative regulatory protein FmdB zinc ribbon" evidence="1">
    <location>
        <begin position="1"/>
        <end position="44"/>
    </location>
</feature>
<dbReference type="AlphaFoldDB" id="A0A1I6CZB2"/>
<dbReference type="OrthoDB" id="9813321at2"/>
<evidence type="ECO:0000259" key="1">
    <source>
        <dbReference type="SMART" id="SM00834"/>
    </source>
</evidence>
<dbReference type="NCBIfam" id="TIGR02605">
    <property type="entry name" value="CxxC_CxxC_SSSS"/>
    <property type="match status" value="1"/>
</dbReference>
<evidence type="ECO:0000313" key="2">
    <source>
        <dbReference type="EMBL" id="SFQ98442.1"/>
    </source>
</evidence>
<dbReference type="Pfam" id="PF09723">
    <property type="entry name" value="Zn_ribbon_8"/>
    <property type="match status" value="1"/>
</dbReference>
<dbReference type="Gene3D" id="2.20.28.30">
    <property type="entry name" value="RNA polymerase ii, chain L"/>
    <property type="match status" value="1"/>
</dbReference>
<dbReference type="InterPro" id="IPR013429">
    <property type="entry name" value="Regulatory_FmdB_Zinc_ribbon"/>
</dbReference>
<dbReference type="EMBL" id="FOYM01000003">
    <property type="protein sequence ID" value="SFQ98442.1"/>
    <property type="molecule type" value="Genomic_DNA"/>
</dbReference>
<dbReference type="Proteomes" id="UP000199584">
    <property type="component" value="Unassembled WGS sequence"/>
</dbReference>
<proteinExistence type="predicted"/>
<reference evidence="3" key="1">
    <citation type="submission" date="2016-10" db="EMBL/GenBank/DDBJ databases">
        <authorList>
            <person name="Varghese N."/>
            <person name="Submissions S."/>
        </authorList>
    </citation>
    <scope>NUCLEOTIDE SEQUENCE [LARGE SCALE GENOMIC DNA]</scope>
    <source>
        <strain evidence="3">DSM 3669</strain>
    </source>
</reference>